<dbReference type="HAMAP" id="MF_00934">
    <property type="entry name" value="23SrRNA_methyltr_J"/>
    <property type="match status" value="1"/>
</dbReference>
<dbReference type="AlphaFoldDB" id="A0A4R7BV51"/>
<dbReference type="EMBL" id="SNZR01000015">
    <property type="protein sequence ID" value="TDR88077.1"/>
    <property type="molecule type" value="Genomic_DNA"/>
</dbReference>
<dbReference type="RefSeq" id="WP_133773266.1">
    <property type="nucleotide sequence ID" value="NZ_SNZR01000015.1"/>
</dbReference>
<feature type="active site" description="Proton acceptor" evidence="1">
    <location>
        <position position="165"/>
    </location>
</feature>
<evidence type="ECO:0000313" key="3">
    <source>
        <dbReference type="Proteomes" id="UP000295122"/>
    </source>
</evidence>
<accession>A0A4R7BV51</accession>
<organism evidence="2 3">
    <name type="scientific">Enterovirga rhinocerotis</name>
    <dbReference type="NCBI Taxonomy" id="1339210"/>
    <lineage>
        <taxon>Bacteria</taxon>
        <taxon>Pseudomonadati</taxon>
        <taxon>Pseudomonadota</taxon>
        <taxon>Alphaproteobacteria</taxon>
        <taxon>Hyphomicrobiales</taxon>
        <taxon>Methylobacteriaceae</taxon>
        <taxon>Enterovirga</taxon>
    </lineage>
</organism>
<keyword evidence="1 2" id="KW-0489">Methyltransferase</keyword>
<comment type="similarity">
    <text evidence="1">Belongs to the RlmJ family.</text>
</comment>
<proteinExistence type="inferred from homology"/>
<feature type="binding site" evidence="1">
    <location>
        <position position="18"/>
    </location>
    <ligand>
        <name>S-adenosyl-L-methionine</name>
        <dbReference type="ChEBI" id="CHEBI:59789"/>
    </ligand>
</feature>
<feature type="binding site" evidence="1">
    <location>
        <position position="101"/>
    </location>
    <ligand>
        <name>S-adenosyl-L-methionine</name>
        <dbReference type="ChEBI" id="CHEBI:59789"/>
    </ligand>
</feature>
<feature type="binding site" evidence="1">
    <location>
        <position position="119"/>
    </location>
    <ligand>
        <name>S-adenosyl-L-methionine</name>
        <dbReference type="ChEBI" id="CHEBI:59789"/>
    </ligand>
</feature>
<dbReference type="OrthoDB" id="9791274at2"/>
<keyword evidence="3" id="KW-1185">Reference proteome</keyword>
<dbReference type="Pfam" id="PF04378">
    <property type="entry name" value="RsmJ"/>
    <property type="match status" value="1"/>
</dbReference>
<protein>
    <recommendedName>
        <fullName evidence="1">Ribosomal RNA large subunit methyltransferase J</fullName>
        <ecNumber evidence="1">2.1.1.266</ecNumber>
    </recommendedName>
    <alternativeName>
        <fullName evidence="1">23S rRNA (adenine(2030)-N6)-methyltransferase</fullName>
    </alternativeName>
    <alternativeName>
        <fullName evidence="1">23S rRNA m6A2030 methyltransferase</fullName>
    </alternativeName>
</protein>
<sequence length="286" mass="31540">MNYRHAFHAGNFADVMKHVLLVRMLVHLQKKPAAFRTIDTHAGIGLYDLDGDEAARTGEWIEGVGRMEEPFAPDVEALLAPWRSLLQAVRARHGTSAYAGSPAIVRELLRPQDQAVLVEKHPADADSLRARYNDVRNIKVLHLDGWTALGSLIPPKERRGLVLIDPPFEEPGELARAAERLAKASRRWPTGLFALWYPIKVERDVDAVARTLSQILTRPAVRLELLVDRADGTRLAGSGLVVVNPPWTLPAEASLILPALAARLGRSADAKTRVDVLVEEEGKLTP</sequence>
<comment type="subunit">
    <text evidence="1">Monomer.</text>
</comment>
<dbReference type="EC" id="2.1.1.266" evidence="1"/>
<keyword evidence="1" id="KW-0698">rRNA processing</keyword>
<feature type="binding site" evidence="1">
    <location>
        <position position="165"/>
    </location>
    <ligand>
        <name>S-adenosyl-L-methionine</name>
        <dbReference type="ChEBI" id="CHEBI:59789"/>
    </ligand>
</feature>
<name>A0A4R7BV51_9HYPH</name>
<dbReference type="GO" id="GO:0005829">
    <property type="term" value="C:cytosol"/>
    <property type="evidence" value="ECO:0007669"/>
    <property type="project" value="TreeGrafter"/>
</dbReference>
<dbReference type="Proteomes" id="UP000295122">
    <property type="component" value="Unassembled WGS sequence"/>
</dbReference>
<feature type="binding site" evidence="1">
    <location>
        <position position="41"/>
    </location>
    <ligand>
        <name>S-adenosyl-L-methionine</name>
        <dbReference type="ChEBI" id="CHEBI:59789"/>
    </ligand>
</feature>
<dbReference type="GO" id="GO:0003723">
    <property type="term" value="F:RNA binding"/>
    <property type="evidence" value="ECO:0007669"/>
    <property type="project" value="UniProtKB-UniRule"/>
</dbReference>
<feature type="binding site" evidence="1">
    <location>
        <begin position="144"/>
        <end position="145"/>
    </location>
    <ligand>
        <name>S-adenosyl-L-methionine</name>
        <dbReference type="ChEBI" id="CHEBI:59789"/>
    </ligand>
</feature>
<comment type="function">
    <text evidence="1">Specifically methylates the adenine in position 2030 of 23S rRNA.</text>
</comment>
<dbReference type="SUPFAM" id="SSF53335">
    <property type="entry name" value="S-adenosyl-L-methionine-dependent methyltransferases"/>
    <property type="match status" value="1"/>
</dbReference>
<dbReference type="InterPro" id="IPR007473">
    <property type="entry name" value="RlmJ"/>
</dbReference>
<comment type="catalytic activity">
    <reaction evidence="1">
        <text>adenosine(2030) in 23S rRNA + S-adenosyl-L-methionine = N(6)-methyladenosine(2030) in 23S rRNA + S-adenosyl-L-homocysteine + H(+)</text>
        <dbReference type="Rhea" id="RHEA:43736"/>
        <dbReference type="Rhea" id="RHEA-COMP:10668"/>
        <dbReference type="Rhea" id="RHEA-COMP:10669"/>
        <dbReference type="ChEBI" id="CHEBI:15378"/>
        <dbReference type="ChEBI" id="CHEBI:57856"/>
        <dbReference type="ChEBI" id="CHEBI:59789"/>
        <dbReference type="ChEBI" id="CHEBI:74411"/>
        <dbReference type="ChEBI" id="CHEBI:74449"/>
        <dbReference type="EC" id="2.1.1.266"/>
    </reaction>
</comment>
<dbReference type="Gene3D" id="3.40.50.150">
    <property type="entry name" value="Vaccinia Virus protein VP39"/>
    <property type="match status" value="1"/>
</dbReference>
<keyword evidence="1" id="KW-0949">S-adenosyl-L-methionine</keyword>
<comment type="caution">
    <text evidence="2">The sequence shown here is derived from an EMBL/GenBank/DDBJ whole genome shotgun (WGS) entry which is preliminary data.</text>
</comment>
<keyword evidence="1 2" id="KW-0808">Transferase</keyword>
<dbReference type="InterPro" id="IPR029063">
    <property type="entry name" value="SAM-dependent_MTases_sf"/>
</dbReference>
<dbReference type="PANTHER" id="PTHR37426">
    <property type="entry name" value="RIBOSOMAL RNA LARGE SUBUNIT METHYLTRANSFERASE J"/>
    <property type="match status" value="1"/>
</dbReference>
<keyword evidence="1" id="KW-0694">RNA-binding</keyword>
<feature type="site" description="Interaction with substrate rRNA" evidence="1">
    <location>
        <position position="3"/>
    </location>
</feature>
<reference evidence="2 3" key="1">
    <citation type="submission" date="2019-03" db="EMBL/GenBank/DDBJ databases">
        <title>Genomic Encyclopedia of Type Strains, Phase IV (KMG-IV): sequencing the most valuable type-strain genomes for metagenomic binning, comparative biology and taxonomic classification.</title>
        <authorList>
            <person name="Goeker M."/>
        </authorList>
    </citation>
    <scope>NUCLEOTIDE SEQUENCE [LARGE SCALE GENOMIC DNA]</scope>
    <source>
        <strain evidence="2 3">DSM 25903</strain>
    </source>
</reference>
<gene>
    <name evidence="1" type="primary">rlmJ</name>
    <name evidence="2" type="ORF">EV668_3943</name>
</gene>
<evidence type="ECO:0000256" key="1">
    <source>
        <dbReference type="HAMAP-Rule" id="MF_00934"/>
    </source>
</evidence>
<dbReference type="GO" id="GO:0036307">
    <property type="term" value="F:23S rRNA (adenine(2030)-N(6))-methyltransferase activity"/>
    <property type="evidence" value="ECO:0007669"/>
    <property type="project" value="UniProtKB-UniRule"/>
</dbReference>
<evidence type="ECO:0000313" key="2">
    <source>
        <dbReference type="EMBL" id="TDR88077.1"/>
    </source>
</evidence>
<dbReference type="PANTHER" id="PTHR37426:SF1">
    <property type="entry name" value="RIBOSOMAL RNA LARGE SUBUNIT METHYLTRANSFERASE J"/>
    <property type="match status" value="1"/>
</dbReference>
<dbReference type="GO" id="GO:0070475">
    <property type="term" value="P:rRNA base methylation"/>
    <property type="evidence" value="ECO:0007669"/>
    <property type="project" value="UniProtKB-UniRule"/>
</dbReference>